<dbReference type="InterPro" id="IPR036291">
    <property type="entry name" value="NAD(P)-bd_dom_sf"/>
</dbReference>
<name>A0A194X8G0_MOLSC</name>
<keyword evidence="3" id="KW-0560">Oxidoreductase</keyword>
<dbReference type="InParanoid" id="A0A194X8G0"/>
<dbReference type="InterPro" id="IPR052178">
    <property type="entry name" value="Sec_Metab_Biosynth_SDR"/>
</dbReference>
<evidence type="ECO:0000256" key="2">
    <source>
        <dbReference type="ARBA" id="ARBA00022857"/>
    </source>
</evidence>
<dbReference type="GO" id="GO:0016491">
    <property type="term" value="F:oxidoreductase activity"/>
    <property type="evidence" value="ECO:0007669"/>
    <property type="project" value="UniProtKB-KW"/>
</dbReference>
<dbReference type="EMBL" id="KQ947416">
    <property type="protein sequence ID" value="KUJ16404.1"/>
    <property type="molecule type" value="Genomic_DNA"/>
</dbReference>
<evidence type="ECO:0000256" key="1">
    <source>
        <dbReference type="ARBA" id="ARBA00006484"/>
    </source>
</evidence>
<keyword evidence="5" id="KW-1185">Reference proteome</keyword>
<dbReference type="RefSeq" id="XP_018070759.1">
    <property type="nucleotide sequence ID" value="XM_018210808.1"/>
</dbReference>
<dbReference type="PANTHER" id="PTHR43618:SF8">
    <property type="entry name" value="7ALPHA-HYDROXYSTEROID DEHYDROGENASE"/>
    <property type="match status" value="1"/>
</dbReference>
<dbReference type="OrthoDB" id="2898618at2759"/>
<evidence type="ECO:0000256" key="3">
    <source>
        <dbReference type="ARBA" id="ARBA00023002"/>
    </source>
</evidence>
<gene>
    <name evidence="4" type="ORF">LY89DRAFT_617599</name>
</gene>
<dbReference type="GeneID" id="28820534"/>
<dbReference type="PANTHER" id="PTHR43618">
    <property type="entry name" value="7-ALPHA-HYDROXYSTEROID DEHYDROGENASE"/>
    <property type="match status" value="1"/>
</dbReference>
<accession>A0A194X8G0</accession>
<dbReference type="AlphaFoldDB" id="A0A194X8G0"/>
<dbReference type="Gene3D" id="3.40.50.720">
    <property type="entry name" value="NAD(P)-binding Rossmann-like Domain"/>
    <property type="match status" value="1"/>
</dbReference>
<dbReference type="CDD" id="cd05233">
    <property type="entry name" value="SDR_c"/>
    <property type="match status" value="1"/>
</dbReference>
<evidence type="ECO:0000313" key="4">
    <source>
        <dbReference type="EMBL" id="KUJ16404.1"/>
    </source>
</evidence>
<reference evidence="4 5" key="1">
    <citation type="submission" date="2015-10" db="EMBL/GenBank/DDBJ databases">
        <title>Full genome of DAOMC 229536 Phialocephala scopiformis, a fungal endophyte of spruce producing the potent anti-insectan compound rugulosin.</title>
        <authorList>
            <consortium name="DOE Joint Genome Institute"/>
            <person name="Walker A.K."/>
            <person name="Frasz S.L."/>
            <person name="Seifert K.A."/>
            <person name="Miller J.D."/>
            <person name="Mondo S.J."/>
            <person name="Labutti K."/>
            <person name="Lipzen A."/>
            <person name="Dockter R."/>
            <person name="Kennedy M."/>
            <person name="Grigoriev I.V."/>
            <person name="Spatafora J.W."/>
        </authorList>
    </citation>
    <scope>NUCLEOTIDE SEQUENCE [LARGE SCALE GENOMIC DNA]</scope>
    <source>
        <strain evidence="4 5">CBS 120377</strain>
    </source>
</reference>
<comment type="similarity">
    <text evidence="1">Belongs to the short-chain dehydrogenases/reductases (SDR) family.</text>
</comment>
<dbReference type="Pfam" id="PF13561">
    <property type="entry name" value="adh_short_C2"/>
    <property type="match status" value="1"/>
</dbReference>
<protein>
    <submittedName>
        <fullName evidence="4">Short chain dehydrogenase reductase</fullName>
    </submittedName>
</protein>
<keyword evidence="2" id="KW-0521">NADP</keyword>
<organism evidence="4 5">
    <name type="scientific">Mollisia scopiformis</name>
    <name type="common">Conifer needle endophyte fungus</name>
    <name type="synonym">Phialocephala scopiformis</name>
    <dbReference type="NCBI Taxonomy" id="149040"/>
    <lineage>
        <taxon>Eukaryota</taxon>
        <taxon>Fungi</taxon>
        <taxon>Dikarya</taxon>
        <taxon>Ascomycota</taxon>
        <taxon>Pezizomycotina</taxon>
        <taxon>Leotiomycetes</taxon>
        <taxon>Helotiales</taxon>
        <taxon>Mollisiaceae</taxon>
        <taxon>Mollisia</taxon>
    </lineage>
</organism>
<dbReference type="InterPro" id="IPR002347">
    <property type="entry name" value="SDR_fam"/>
</dbReference>
<evidence type="ECO:0000313" key="5">
    <source>
        <dbReference type="Proteomes" id="UP000070700"/>
    </source>
</evidence>
<sequence>MAHLLPQNLFDVSAKVVLITGAGSGIGRMLAKGYAVNGAQTILVDINLEAVLETKESSREAAKSVEVDAEIHTIQGDLSRKEGVDAVVQEVLKNFTSLDVIIHCAAYRHMNPITFQHGESLEQLETATNSASWESWDHAFQLNVLAPYFLTAGLIKLLGESAKKGDGSGSVILFSSPASVHNHQFVPAYQTSKAAVDHLVRILAAEFADFYIRVNAISPGLVPSGMSDVNDATSNIHLAKDSPARRSGSEEDMVGVAVWLSSRAGAFMDGKVVRIDGGRLLVLKGVISNHD</sequence>
<proteinExistence type="inferred from homology"/>
<dbReference type="SUPFAM" id="SSF51735">
    <property type="entry name" value="NAD(P)-binding Rossmann-fold domains"/>
    <property type="match status" value="1"/>
</dbReference>
<dbReference type="PRINTS" id="PR00081">
    <property type="entry name" value="GDHRDH"/>
</dbReference>
<dbReference type="Proteomes" id="UP000070700">
    <property type="component" value="Unassembled WGS sequence"/>
</dbReference>
<dbReference type="KEGG" id="psco:LY89DRAFT_617599"/>